<dbReference type="SUPFAM" id="SSF51069">
    <property type="entry name" value="Carbonic anhydrase"/>
    <property type="match status" value="1"/>
</dbReference>
<dbReference type="Gene3D" id="3.10.200.10">
    <property type="entry name" value="Alpha carbonic anhydrase"/>
    <property type="match status" value="1"/>
</dbReference>
<dbReference type="PROSITE" id="PS51144">
    <property type="entry name" value="ALPHA_CA_2"/>
    <property type="match status" value="1"/>
</dbReference>
<dbReference type="CDD" id="cd03124">
    <property type="entry name" value="alpha_CA_prokaryotic_like"/>
    <property type="match status" value="1"/>
</dbReference>
<dbReference type="InterPro" id="IPR001148">
    <property type="entry name" value="CA_dom"/>
</dbReference>
<evidence type="ECO:0000256" key="4">
    <source>
        <dbReference type="ARBA" id="ARBA00022833"/>
    </source>
</evidence>
<keyword evidence="4" id="KW-0862">Zinc</keyword>
<dbReference type="GO" id="GO:0008270">
    <property type="term" value="F:zinc ion binding"/>
    <property type="evidence" value="ECO:0007669"/>
    <property type="project" value="InterPro"/>
</dbReference>
<dbReference type="InterPro" id="IPR041891">
    <property type="entry name" value="Alpha_CA_prokaryot-like"/>
</dbReference>
<evidence type="ECO:0000256" key="6">
    <source>
        <dbReference type="ARBA" id="ARBA00048348"/>
    </source>
</evidence>
<dbReference type="InterPro" id="IPR036398">
    <property type="entry name" value="CA_dom_sf"/>
</dbReference>
<dbReference type="KEGG" id="rhg:EXZ61_18265"/>
<dbReference type="PANTHER" id="PTHR18952:SF265">
    <property type="entry name" value="CARBONIC ANHYDRASE"/>
    <property type="match status" value="1"/>
</dbReference>
<sequence length="388" mass="41463">MPIAEPSTPQALLAAGTHICLKGTATMTLRTAPSALPQLRLALCLTALGLGLGVALPTPVWANEPAAAHSAPTTKPKKIEEPVEPPVATAKEMGDKVREALGTGNVPSKKLTLVINGKPVATAAAEGAQGATPAITAQSRQAMLARAAAAKAAPAPAGHGGEVHWAYEGENGPQAWGNLKPEFNLCAIGKRQSPISIEDGATLVGPAEPVLFNYMPSDGTVVNNGHTIQVNIQGDNSITVRGSTYKLLQFHFHTPSEEQVNQKRFPMVAHLVHRNDSGQLAVVAVLLEVGTANPLIDKVWTYMPLDAGDQVRMPREMLNMNELLPADQRYYQFMGSLTTPPCSEGVLWMVIKQPMKISRVQYKLFSQLYPNNARPVQPVNGRPVRDGQ</sequence>
<reference evidence="9" key="2">
    <citation type="journal article" date="2020" name="Int. J. Syst. Evol. Microbiol.">
        <title>Genomic insights into a novel species Rhodoferax aquaticus sp. nov., isolated from freshwater.</title>
        <authorList>
            <person name="Li T."/>
            <person name="Zhuo Y."/>
            <person name="Jin C.Z."/>
            <person name="Wu X."/>
            <person name="Ko S.R."/>
            <person name="Jin F.J."/>
            <person name="Ahn C.Y."/>
            <person name="Oh H.M."/>
            <person name="Lee H.G."/>
            <person name="Jin L."/>
        </authorList>
    </citation>
    <scope>NUCLEOTIDE SEQUENCE [LARGE SCALE GENOMIC DNA]</scope>
    <source>
        <strain evidence="9">Gr-4</strain>
    </source>
</reference>
<name>A0A515ETR2_9BURK</name>
<evidence type="ECO:0000256" key="5">
    <source>
        <dbReference type="ARBA" id="ARBA00023239"/>
    </source>
</evidence>
<reference evidence="9" key="1">
    <citation type="submission" date="2019-02" db="EMBL/GenBank/DDBJ databases">
        <title>Complete genome sequence of Rhodoferax sp. Gr-4.</title>
        <authorList>
            <person name="Jin L."/>
        </authorList>
    </citation>
    <scope>NUCLEOTIDE SEQUENCE [LARGE SCALE GENOMIC DNA]</scope>
    <source>
        <strain evidence="9">Gr-4</strain>
    </source>
</reference>
<accession>A0A515ETR2</accession>
<dbReference type="AlphaFoldDB" id="A0A515ETR2"/>
<dbReference type="SMART" id="SM01057">
    <property type="entry name" value="Carb_anhydrase"/>
    <property type="match status" value="1"/>
</dbReference>
<evidence type="ECO:0000313" key="8">
    <source>
        <dbReference type="EMBL" id="QDL55963.1"/>
    </source>
</evidence>
<keyword evidence="5" id="KW-0456">Lyase</keyword>
<gene>
    <name evidence="8" type="ORF">EXZ61_18265</name>
</gene>
<comment type="catalytic activity">
    <reaction evidence="6">
        <text>hydrogencarbonate + H(+) = CO2 + H2O</text>
        <dbReference type="Rhea" id="RHEA:10748"/>
        <dbReference type="ChEBI" id="CHEBI:15377"/>
        <dbReference type="ChEBI" id="CHEBI:15378"/>
        <dbReference type="ChEBI" id="CHEBI:16526"/>
        <dbReference type="ChEBI" id="CHEBI:17544"/>
        <dbReference type="EC" id="4.2.1.1"/>
    </reaction>
</comment>
<dbReference type="Proteomes" id="UP000317365">
    <property type="component" value="Chromosome"/>
</dbReference>
<organism evidence="8 9">
    <name type="scientific">Rhodoferax aquaticus</name>
    <dbReference type="NCBI Taxonomy" id="2527691"/>
    <lineage>
        <taxon>Bacteria</taxon>
        <taxon>Pseudomonadati</taxon>
        <taxon>Pseudomonadota</taxon>
        <taxon>Betaproteobacteria</taxon>
        <taxon>Burkholderiales</taxon>
        <taxon>Comamonadaceae</taxon>
        <taxon>Rhodoferax</taxon>
    </lineage>
</organism>
<feature type="domain" description="Alpha-carbonic anhydrase" evidence="7">
    <location>
        <begin position="163"/>
        <end position="388"/>
    </location>
</feature>
<evidence type="ECO:0000256" key="2">
    <source>
        <dbReference type="ARBA" id="ARBA00012925"/>
    </source>
</evidence>
<evidence type="ECO:0000259" key="7">
    <source>
        <dbReference type="PROSITE" id="PS51144"/>
    </source>
</evidence>
<dbReference type="InterPro" id="IPR023561">
    <property type="entry name" value="Carbonic_anhydrase_a-class"/>
</dbReference>
<dbReference type="EC" id="4.2.1.1" evidence="2"/>
<dbReference type="EMBL" id="CP036282">
    <property type="protein sequence ID" value="QDL55963.1"/>
    <property type="molecule type" value="Genomic_DNA"/>
</dbReference>
<protein>
    <recommendedName>
        <fullName evidence="2">carbonic anhydrase</fullName>
        <ecNumber evidence="2">4.2.1.1</ecNumber>
    </recommendedName>
</protein>
<dbReference type="Pfam" id="PF00194">
    <property type="entry name" value="Carb_anhydrase"/>
    <property type="match status" value="1"/>
</dbReference>
<evidence type="ECO:0000256" key="1">
    <source>
        <dbReference type="ARBA" id="ARBA00010718"/>
    </source>
</evidence>
<keyword evidence="3" id="KW-0479">Metal-binding</keyword>
<comment type="similarity">
    <text evidence="1">Belongs to the alpha-carbonic anhydrase family.</text>
</comment>
<proteinExistence type="inferred from homology"/>
<dbReference type="GO" id="GO:0004089">
    <property type="term" value="F:carbonate dehydratase activity"/>
    <property type="evidence" value="ECO:0007669"/>
    <property type="project" value="UniProtKB-EC"/>
</dbReference>
<evidence type="ECO:0000256" key="3">
    <source>
        <dbReference type="ARBA" id="ARBA00022723"/>
    </source>
</evidence>
<evidence type="ECO:0000313" key="9">
    <source>
        <dbReference type="Proteomes" id="UP000317365"/>
    </source>
</evidence>
<dbReference type="PANTHER" id="PTHR18952">
    <property type="entry name" value="CARBONIC ANHYDRASE"/>
    <property type="match status" value="1"/>
</dbReference>
<keyword evidence="9" id="KW-1185">Reference proteome</keyword>